<evidence type="ECO:0000256" key="1">
    <source>
        <dbReference type="SAM" id="Phobius"/>
    </source>
</evidence>
<proteinExistence type="predicted"/>
<dbReference type="AlphaFoldDB" id="A0A8J7HB55"/>
<keyword evidence="1" id="KW-1133">Transmembrane helix</keyword>
<organism evidence="2 3">
    <name type="scientific">Mobilitalea sibirica</name>
    <dbReference type="NCBI Taxonomy" id="1462919"/>
    <lineage>
        <taxon>Bacteria</taxon>
        <taxon>Bacillati</taxon>
        <taxon>Bacillota</taxon>
        <taxon>Clostridia</taxon>
        <taxon>Lachnospirales</taxon>
        <taxon>Lachnospiraceae</taxon>
        <taxon>Mobilitalea</taxon>
    </lineage>
</organism>
<evidence type="ECO:0000313" key="3">
    <source>
        <dbReference type="Proteomes" id="UP000623269"/>
    </source>
</evidence>
<name>A0A8J7HB55_9FIRM</name>
<evidence type="ECO:0000313" key="2">
    <source>
        <dbReference type="EMBL" id="MBH1941705.1"/>
    </source>
</evidence>
<protein>
    <submittedName>
        <fullName evidence="2">Uncharacterized protein</fullName>
    </submittedName>
</protein>
<dbReference type="Proteomes" id="UP000623269">
    <property type="component" value="Unassembled WGS sequence"/>
</dbReference>
<gene>
    <name evidence="2" type="ORF">I5677_12455</name>
</gene>
<accession>A0A8J7HB55</accession>
<keyword evidence="3" id="KW-1185">Reference proteome</keyword>
<feature type="transmembrane region" description="Helical" evidence="1">
    <location>
        <begin position="21"/>
        <end position="43"/>
    </location>
</feature>
<dbReference type="EMBL" id="JAEAGR010000013">
    <property type="protein sequence ID" value="MBH1941705.1"/>
    <property type="molecule type" value="Genomic_DNA"/>
</dbReference>
<dbReference type="Gene3D" id="3.10.50.40">
    <property type="match status" value="1"/>
</dbReference>
<comment type="caution">
    <text evidence="2">The sequence shown here is derived from an EMBL/GenBank/DDBJ whole genome shotgun (WGS) entry which is preliminary data.</text>
</comment>
<dbReference type="RefSeq" id="WP_197661947.1">
    <property type="nucleotide sequence ID" value="NZ_JAEAGR010000013.1"/>
</dbReference>
<dbReference type="InterPro" id="IPR046357">
    <property type="entry name" value="PPIase_dom_sf"/>
</dbReference>
<sequence>MNKSKKSIKAPQKAKTVKKAIDSKIWISISIVLAVLLFGAVLFDQLYKATIITIDEDKYSMDDLSYYFYNVETRYDYYNQMFGGTYWDMSYDEASGTTMRDIAKQEAVETALYNEIMYREAVAAGYALTSEETEIIANDVESMRNGLLTDRQIRENGFTKDYLTEVIGKATLANRYRTDIIETLEVDDEAIKAGISPEDYRQYDIEYLFISTQTTDEQGNTVDLSEDEKTAAYEKIKIISAKANETQDWSSLIPEGEEEIIHRKDYFLESDTKFSEDFEAVMMAMENNTVSDIYEEENGYYVVRMINNNSTESYDREVETAITNAENEAFETHYKENIQNKYNFKINDNALKSIHMGSVTL</sequence>
<keyword evidence="1" id="KW-0472">Membrane</keyword>
<reference evidence="2" key="1">
    <citation type="submission" date="2020-12" db="EMBL/GenBank/DDBJ databases">
        <title>M. sibirica DSM 26468T genome.</title>
        <authorList>
            <person name="Thieme N."/>
            <person name="Rettenmaier R."/>
            <person name="Zverlov V."/>
            <person name="Liebl W."/>
        </authorList>
    </citation>
    <scope>NUCLEOTIDE SEQUENCE</scope>
    <source>
        <strain evidence="2">DSM 26468</strain>
    </source>
</reference>
<keyword evidence="1" id="KW-0812">Transmembrane</keyword>
<dbReference type="GO" id="GO:0003755">
    <property type="term" value="F:peptidyl-prolyl cis-trans isomerase activity"/>
    <property type="evidence" value="ECO:0007669"/>
    <property type="project" value="InterPro"/>
</dbReference>